<dbReference type="AlphaFoldDB" id="A0A9N7Y3T8"/>
<dbReference type="Proteomes" id="UP001153269">
    <property type="component" value="Unassembled WGS sequence"/>
</dbReference>
<proteinExistence type="predicted"/>
<protein>
    <submittedName>
        <fullName evidence="1">Uncharacterized protein</fullName>
    </submittedName>
</protein>
<name>A0A9N7Y3T8_PLEPL</name>
<dbReference type="EMBL" id="CADEAL010000251">
    <property type="protein sequence ID" value="CAB1417195.1"/>
    <property type="molecule type" value="Genomic_DNA"/>
</dbReference>
<organism evidence="1 2">
    <name type="scientific">Pleuronectes platessa</name>
    <name type="common">European plaice</name>
    <dbReference type="NCBI Taxonomy" id="8262"/>
    <lineage>
        <taxon>Eukaryota</taxon>
        <taxon>Metazoa</taxon>
        <taxon>Chordata</taxon>
        <taxon>Craniata</taxon>
        <taxon>Vertebrata</taxon>
        <taxon>Euteleostomi</taxon>
        <taxon>Actinopterygii</taxon>
        <taxon>Neopterygii</taxon>
        <taxon>Teleostei</taxon>
        <taxon>Neoteleostei</taxon>
        <taxon>Acanthomorphata</taxon>
        <taxon>Carangaria</taxon>
        <taxon>Pleuronectiformes</taxon>
        <taxon>Pleuronectoidei</taxon>
        <taxon>Pleuronectidae</taxon>
        <taxon>Pleuronectes</taxon>
    </lineage>
</organism>
<sequence length="140" mass="14973">MAVMWEENRLLFALQYRELDLDLNQPPTAEIQTATGRKEKASSLIQLHPPAAIWSDGGGGGGGSGDPDFGSHCVADCDLGGETERLSSCESQEMYNPAQSGAVLQLQPSRAAAFPQCTDRSAQCDALSGPRSCRAEESNW</sequence>
<accession>A0A9N7Y3T8</accession>
<gene>
    <name evidence="1" type="ORF">PLEPLA_LOCUS4997</name>
</gene>
<comment type="caution">
    <text evidence="1">The sequence shown here is derived from an EMBL/GenBank/DDBJ whole genome shotgun (WGS) entry which is preliminary data.</text>
</comment>
<evidence type="ECO:0000313" key="2">
    <source>
        <dbReference type="Proteomes" id="UP001153269"/>
    </source>
</evidence>
<reference evidence="1" key="1">
    <citation type="submission" date="2020-03" db="EMBL/GenBank/DDBJ databases">
        <authorList>
            <person name="Weist P."/>
        </authorList>
    </citation>
    <scope>NUCLEOTIDE SEQUENCE</scope>
</reference>
<keyword evidence="2" id="KW-1185">Reference proteome</keyword>
<evidence type="ECO:0000313" key="1">
    <source>
        <dbReference type="EMBL" id="CAB1417195.1"/>
    </source>
</evidence>